<sequence length="249" mass="28463">MKDITKLITGTDFYWTNYVKTIEFCSATSLDYISYLNKLTTSHPKCTIMLPFTWQLAVKQRISNHQRMAHSTKVLLFNGPQFELLEFQIKEANHLEMCTSSVAKIQNYLSLALNFSNLKTLDLIDPPLFKLANAISVSNFGLRMLQNRPIEDVFENINTPVIRRLRLNCCKTHLLDALEINASSFVSLESFIVDSVELNNVTYWAYIINLLPCNTLTAVCISPSVLNSLEIQLMRRALALRALLRHKDS</sequence>
<name>A0A367XZQ8_9ASCO</name>
<reference evidence="1 2" key="1">
    <citation type="submission" date="2018-06" db="EMBL/GenBank/DDBJ databases">
        <title>Whole genome sequencing of Candida tropicalis (genome annotated by CSBL at Korea University).</title>
        <authorList>
            <person name="Ahn J."/>
        </authorList>
    </citation>
    <scope>NUCLEOTIDE SEQUENCE [LARGE SCALE GENOMIC DNA]</scope>
    <source>
        <strain evidence="1 2">ATCC 20962</strain>
    </source>
</reference>
<dbReference type="EMBL" id="QLNQ01000027">
    <property type="protein sequence ID" value="RCK59088.1"/>
    <property type="molecule type" value="Genomic_DNA"/>
</dbReference>
<dbReference type="Proteomes" id="UP000253472">
    <property type="component" value="Unassembled WGS sequence"/>
</dbReference>
<protein>
    <submittedName>
        <fullName evidence="1">Uncharacterized protein</fullName>
    </submittedName>
</protein>
<dbReference type="AlphaFoldDB" id="A0A367XZQ8"/>
<organism evidence="1 2">
    <name type="scientific">Candida viswanathii</name>
    <dbReference type="NCBI Taxonomy" id="5486"/>
    <lineage>
        <taxon>Eukaryota</taxon>
        <taxon>Fungi</taxon>
        <taxon>Dikarya</taxon>
        <taxon>Ascomycota</taxon>
        <taxon>Saccharomycotina</taxon>
        <taxon>Pichiomycetes</taxon>
        <taxon>Debaryomycetaceae</taxon>
        <taxon>Candida/Lodderomyces clade</taxon>
        <taxon>Candida</taxon>
    </lineage>
</organism>
<proteinExistence type="predicted"/>
<keyword evidence="2" id="KW-1185">Reference proteome</keyword>
<gene>
    <name evidence="1" type="ORF">Cantr_07945</name>
</gene>
<accession>A0A367XZQ8</accession>
<evidence type="ECO:0000313" key="2">
    <source>
        <dbReference type="Proteomes" id="UP000253472"/>
    </source>
</evidence>
<comment type="caution">
    <text evidence="1">The sequence shown here is derived from an EMBL/GenBank/DDBJ whole genome shotgun (WGS) entry which is preliminary data.</text>
</comment>
<evidence type="ECO:0000313" key="1">
    <source>
        <dbReference type="EMBL" id="RCK59088.1"/>
    </source>
</evidence>